<dbReference type="EMBL" id="FNGW01000004">
    <property type="protein sequence ID" value="SDL87703.1"/>
    <property type="molecule type" value="Genomic_DNA"/>
</dbReference>
<evidence type="ECO:0000256" key="4">
    <source>
        <dbReference type="ARBA" id="ARBA00022806"/>
    </source>
</evidence>
<name>A0A1G9NN27_9FIRM</name>
<dbReference type="InterPro" id="IPR000212">
    <property type="entry name" value="DNA_helicase_UvrD/REP"/>
</dbReference>
<dbReference type="PANTHER" id="PTHR11070">
    <property type="entry name" value="UVRD / RECB / PCRA DNA HELICASE FAMILY MEMBER"/>
    <property type="match status" value="1"/>
</dbReference>
<evidence type="ECO:0000256" key="8">
    <source>
        <dbReference type="ARBA" id="ARBA00034617"/>
    </source>
</evidence>
<evidence type="ECO:0000256" key="1">
    <source>
        <dbReference type="ARBA" id="ARBA00009922"/>
    </source>
</evidence>
<dbReference type="EC" id="5.6.2.4" evidence="9"/>
<evidence type="ECO:0000256" key="9">
    <source>
        <dbReference type="ARBA" id="ARBA00034808"/>
    </source>
</evidence>
<evidence type="ECO:0000256" key="2">
    <source>
        <dbReference type="ARBA" id="ARBA00022741"/>
    </source>
</evidence>
<dbReference type="AlphaFoldDB" id="A0A1G9NN27"/>
<organism evidence="13 14">
    <name type="scientific">Romboutsia lituseburensis DSM 797</name>
    <dbReference type="NCBI Taxonomy" id="1121325"/>
    <lineage>
        <taxon>Bacteria</taxon>
        <taxon>Bacillati</taxon>
        <taxon>Bacillota</taxon>
        <taxon>Clostridia</taxon>
        <taxon>Peptostreptococcales</taxon>
        <taxon>Peptostreptococcaceae</taxon>
        <taxon>Romboutsia</taxon>
    </lineage>
</organism>
<protein>
    <recommendedName>
        <fullName evidence="9">DNA 3'-5' helicase</fullName>
        <ecNumber evidence="9">5.6.2.4</ecNumber>
    </recommendedName>
</protein>
<evidence type="ECO:0000313" key="14">
    <source>
        <dbReference type="Proteomes" id="UP000199068"/>
    </source>
</evidence>
<comment type="catalytic activity">
    <reaction evidence="8">
        <text>Couples ATP hydrolysis with the unwinding of duplex DNA by translocating in the 3'-5' direction.</text>
        <dbReference type="EC" id="5.6.2.4"/>
    </reaction>
</comment>
<dbReference type="PANTHER" id="PTHR11070:SF2">
    <property type="entry name" value="ATP-DEPENDENT DNA HELICASE SRS2"/>
    <property type="match status" value="1"/>
</dbReference>
<keyword evidence="2 11" id="KW-0547">Nucleotide-binding</keyword>
<keyword evidence="3 11" id="KW-0378">Hydrolase</keyword>
<keyword evidence="5 11" id="KW-0067">ATP-binding</keyword>
<dbReference type="InterPro" id="IPR014016">
    <property type="entry name" value="UvrD-like_ATP-bd"/>
</dbReference>
<gene>
    <name evidence="13" type="ORF">SAMN04515677_1045</name>
</gene>
<reference evidence="13 14" key="1">
    <citation type="submission" date="2016-10" db="EMBL/GenBank/DDBJ databases">
        <authorList>
            <person name="de Groot N.N."/>
        </authorList>
    </citation>
    <scope>NUCLEOTIDE SEQUENCE [LARGE SCALE GENOMIC DNA]</scope>
    <source>
        <strain evidence="13 14">DSM 797</strain>
    </source>
</reference>
<dbReference type="GO" id="GO:0033202">
    <property type="term" value="C:DNA helicase complex"/>
    <property type="evidence" value="ECO:0007669"/>
    <property type="project" value="TreeGrafter"/>
</dbReference>
<dbReference type="Gene3D" id="1.10.10.160">
    <property type="match status" value="1"/>
</dbReference>
<proteinExistence type="inferred from homology"/>
<keyword evidence="6" id="KW-0238">DNA-binding</keyword>
<comment type="catalytic activity">
    <reaction evidence="10">
        <text>ATP + H2O = ADP + phosphate + H(+)</text>
        <dbReference type="Rhea" id="RHEA:13065"/>
        <dbReference type="ChEBI" id="CHEBI:15377"/>
        <dbReference type="ChEBI" id="CHEBI:15378"/>
        <dbReference type="ChEBI" id="CHEBI:30616"/>
        <dbReference type="ChEBI" id="CHEBI:43474"/>
        <dbReference type="ChEBI" id="CHEBI:456216"/>
        <dbReference type="EC" id="5.6.2.4"/>
    </reaction>
</comment>
<evidence type="ECO:0000256" key="10">
    <source>
        <dbReference type="ARBA" id="ARBA00048988"/>
    </source>
</evidence>
<dbReference type="PROSITE" id="PS51198">
    <property type="entry name" value="UVRD_HELICASE_ATP_BIND"/>
    <property type="match status" value="1"/>
</dbReference>
<dbReference type="GO" id="GO:0043138">
    <property type="term" value="F:3'-5' DNA helicase activity"/>
    <property type="evidence" value="ECO:0007669"/>
    <property type="project" value="UniProtKB-EC"/>
</dbReference>
<dbReference type="Gene3D" id="3.40.50.300">
    <property type="entry name" value="P-loop containing nucleotide triphosphate hydrolases"/>
    <property type="match status" value="3"/>
</dbReference>
<dbReference type="GO" id="GO:0000725">
    <property type="term" value="P:recombinational repair"/>
    <property type="evidence" value="ECO:0007669"/>
    <property type="project" value="TreeGrafter"/>
</dbReference>
<evidence type="ECO:0000256" key="3">
    <source>
        <dbReference type="ARBA" id="ARBA00022801"/>
    </source>
</evidence>
<dbReference type="RefSeq" id="WP_092725272.1">
    <property type="nucleotide sequence ID" value="NZ_FNGW01000004.1"/>
</dbReference>
<dbReference type="InterPro" id="IPR013986">
    <property type="entry name" value="DExx_box_DNA_helicase_dom_sf"/>
</dbReference>
<evidence type="ECO:0000256" key="6">
    <source>
        <dbReference type="ARBA" id="ARBA00023125"/>
    </source>
</evidence>
<feature type="binding site" evidence="11">
    <location>
        <begin position="25"/>
        <end position="32"/>
    </location>
    <ligand>
        <name>ATP</name>
        <dbReference type="ChEBI" id="CHEBI:30616"/>
    </ligand>
</feature>
<evidence type="ECO:0000313" key="13">
    <source>
        <dbReference type="EMBL" id="SDL87703.1"/>
    </source>
</evidence>
<evidence type="ECO:0000256" key="11">
    <source>
        <dbReference type="PROSITE-ProRule" id="PRU00560"/>
    </source>
</evidence>
<accession>A0A1G9NN27</accession>
<dbReference type="Pfam" id="PF00580">
    <property type="entry name" value="UvrD-helicase"/>
    <property type="match status" value="1"/>
</dbReference>
<dbReference type="Pfam" id="PF13361">
    <property type="entry name" value="UvrD_C"/>
    <property type="match status" value="1"/>
</dbReference>
<keyword evidence="4 11" id="KW-0347">Helicase</keyword>
<dbReference type="InterPro" id="IPR027417">
    <property type="entry name" value="P-loop_NTPase"/>
</dbReference>
<dbReference type="GO" id="GO:0005524">
    <property type="term" value="F:ATP binding"/>
    <property type="evidence" value="ECO:0007669"/>
    <property type="project" value="UniProtKB-UniRule"/>
</dbReference>
<keyword evidence="14" id="KW-1185">Reference proteome</keyword>
<dbReference type="GO" id="GO:0016887">
    <property type="term" value="F:ATP hydrolysis activity"/>
    <property type="evidence" value="ECO:0007669"/>
    <property type="project" value="RHEA"/>
</dbReference>
<evidence type="ECO:0000256" key="7">
    <source>
        <dbReference type="ARBA" id="ARBA00023235"/>
    </source>
</evidence>
<keyword evidence="7" id="KW-0413">Isomerase</keyword>
<evidence type="ECO:0000256" key="5">
    <source>
        <dbReference type="ARBA" id="ARBA00022840"/>
    </source>
</evidence>
<dbReference type="GO" id="GO:0003677">
    <property type="term" value="F:DNA binding"/>
    <property type="evidence" value="ECO:0007669"/>
    <property type="project" value="UniProtKB-KW"/>
</dbReference>
<dbReference type="InterPro" id="IPR014017">
    <property type="entry name" value="DNA_helicase_UvrD-like_C"/>
</dbReference>
<dbReference type="Proteomes" id="UP000199068">
    <property type="component" value="Unassembled WGS sequence"/>
</dbReference>
<dbReference type="STRING" id="1121325.SAMN04515677_1045"/>
<dbReference type="SUPFAM" id="SSF52540">
    <property type="entry name" value="P-loop containing nucleoside triphosphate hydrolases"/>
    <property type="match status" value="1"/>
</dbReference>
<evidence type="ECO:0000259" key="12">
    <source>
        <dbReference type="PROSITE" id="PS51198"/>
    </source>
</evidence>
<comment type="similarity">
    <text evidence="1">Belongs to the helicase family. UvrD subfamily.</text>
</comment>
<feature type="domain" description="UvrD-like helicase ATP-binding" evidence="12">
    <location>
        <begin position="4"/>
        <end position="314"/>
    </location>
</feature>
<sequence length="740" mass="86097">MAKINYREDQLPIISYESGTMAVPAVPGAGKTFIVTNLVAKLLREKKHGNSKILILTYMNSAVNNFKGRIKSILQEEGIKEENSYEVMTIHSLAVKIIKEKPEVVMLNEEFSIADDLQKNIILNECIYKFRMNGGERAFQWFLKEQKDGEWRDRMVDAWENGFYDLIGNAIGDLKYKEISPEQLEDIVSVGYKGILKIVLPIYKEYDRKLKQNGLLDYDDILILAYRALRVDENLRAKFQNKYKYIFEDECQDSNEIQGKIIKLICQESNNLVRVGDINQSITGTFSSSDPKFFKEFIMEADNCYRMDMSNRSSKDILDLANRLVRYVTSEFKQTECRDALEDMEIRTVPNGMGYKENPNPDVYSINTKRYQTWSDELKMTIRYIKGIKKKYPDKSIGILVPFNDQITQVAKELMEEGMDFEELGPNALSKRKILNYLSYIIDFLINCDDIEKLIEVLDKVFIHSDNEQGKSDFIAILRKYTVEDLVYDNEKIKDIIIDIHSDVYKGFLEGITTLKEILEFSTVRLDVLLLFIGDKLNLEKEDKSIVNYLSFYVKFISSDNINTNLIDIYNLLSNNKNKVFNHIIEVAYEMNGYEPEPGSITVCNYHKSKGLEWDCVFLLGLVEFNFPDNINQKFQSDKWYLKDKYKNPVAVVKSEIEAIFTGEIPMNYMYKSKIDLINEKIRLLYVGITRAKEMLILSCSAYKDKSDIGKKNKEQRPCIYINEIERYINQKKKDVNNNA</sequence>
<dbReference type="GO" id="GO:0005829">
    <property type="term" value="C:cytosol"/>
    <property type="evidence" value="ECO:0007669"/>
    <property type="project" value="TreeGrafter"/>
</dbReference>